<keyword evidence="1" id="KW-0862">Zinc</keyword>
<reference evidence="4 5" key="1">
    <citation type="submission" date="2015-03" db="EMBL/GenBank/DDBJ databases">
        <authorList>
            <person name="Radwan O."/>
            <person name="Al-Naeli F.A."/>
            <person name="Rendon G.A."/>
            <person name="Fields C."/>
        </authorList>
    </citation>
    <scope>NUCLEOTIDE SEQUENCE [LARGE SCALE GENOMIC DNA]</scope>
    <source>
        <strain evidence="4">CR-DP1</strain>
    </source>
</reference>
<feature type="region of interest" description="Disordered" evidence="2">
    <location>
        <begin position="265"/>
        <end position="297"/>
    </location>
</feature>
<keyword evidence="1" id="KW-0479">Metal-binding</keyword>
<feature type="region of interest" description="Disordered" evidence="2">
    <location>
        <begin position="443"/>
        <end position="485"/>
    </location>
</feature>
<keyword evidence="1" id="KW-0863">Zinc-finger</keyword>
<protein>
    <recommendedName>
        <fullName evidence="3">C2H2-type domain-containing protein</fullName>
    </recommendedName>
</protein>
<evidence type="ECO:0000313" key="5">
    <source>
        <dbReference type="Proteomes" id="UP000033483"/>
    </source>
</evidence>
<dbReference type="GO" id="GO:0008270">
    <property type="term" value="F:zinc ion binding"/>
    <property type="evidence" value="ECO:0007669"/>
    <property type="project" value="UniProtKB-KW"/>
</dbReference>
<dbReference type="InterPro" id="IPR013087">
    <property type="entry name" value="Znf_C2H2_type"/>
</dbReference>
<feature type="compositionally biased region" description="Polar residues" evidence="2">
    <location>
        <begin position="331"/>
        <end position="344"/>
    </location>
</feature>
<evidence type="ECO:0000313" key="4">
    <source>
        <dbReference type="EMBL" id="KKA28185.1"/>
    </source>
</evidence>
<dbReference type="EMBL" id="LAEV01001407">
    <property type="protein sequence ID" value="KKA28185.1"/>
    <property type="molecule type" value="Genomic_DNA"/>
</dbReference>
<feature type="region of interest" description="Disordered" evidence="2">
    <location>
        <begin position="130"/>
        <end position="163"/>
    </location>
</feature>
<evidence type="ECO:0000256" key="1">
    <source>
        <dbReference type="PROSITE-ProRule" id="PRU00042"/>
    </source>
</evidence>
<keyword evidence="5" id="KW-1185">Reference proteome</keyword>
<comment type="caution">
    <text evidence="4">The sequence shown here is derived from an EMBL/GenBank/DDBJ whole genome shotgun (WGS) entry which is preliminary data.</text>
</comment>
<sequence>MTTLTPASASASASVNLSASVPISTPGATLSRPPHTRTISHTLGPLATSPMNAANRISRRKSVNSGSQANIAAVAAAMDAASPLAMPGPSSKHFMAAASVSLSSSVGRTGLGIPPTPPGSLPLAKFMPEVKRESTETAEDENSETMLDASSIRASSSDPTLLDDEKARLRQSSDGQPLVREGGKRFNRVELRCDTCGKSYKHSSCLTKHMWEHTPEWSYTSKLLISKHQQVQLLEAASVLLTMNHNDPKAEDAASPPDLMRDIVSESDSASDSASNRHDRTSSIETTPPPHMDSLGIKSTSYQLSTKRHSTGGISKAYKSAGAHRPSVNILQSIASSPTNTIVGSSHGRKRSEDIRPTSSGRNSTGKDDRELAAAVELLSCSFNSSKCKSPRPIAQSVPRLPVHYLEQATSFASSGFLSSFPSRQPESFTRGESFLRGSKRLAADDMHIDDSSSESGATMADDDDYDMHRARSDEDEEGVFGRME</sequence>
<feature type="region of interest" description="Disordered" evidence="2">
    <location>
        <begin position="331"/>
        <end position="369"/>
    </location>
</feature>
<dbReference type="PROSITE" id="PS00028">
    <property type="entry name" value="ZINC_FINGER_C2H2_1"/>
    <property type="match status" value="1"/>
</dbReference>
<dbReference type="OrthoDB" id="2152896at2759"/>
<evidence type="ECO:0000259" key="3">
    <source>
        <dbReference type="PROSITE" id="PS50157"/>
    </source>
</evidence>
<dbReference type="SUPFAM" id="SSF57667">
    <property type="entry name" value="beta-beta-alpha zinc fingers"/>
    <property type="match status" value="1"/>
</dbReference>
<gene>
    <name evidence="4" type="ORF">TD95_003722</name>
</gene>
<dbReference type="AlphaFoldDB" id="A0A0F4ZDA8"/>
<feature type="domain" description="C2H2-type" evidence="3">
    <location>
        <begin position="191"/>
        <end position="218"/>
    </location>
</feature>
<dbReference type="InterPro" id="IPR036236">
    <property type="entry name" value="Znf_C2H2_sf"/>
</dbReference>
<dbReference type="Proteomes" id="UP000033483">
    <property type="component" value="Unassembled WGS sequence"/>
</dbReference>
<dbReference type="Gene3D" id="3.30.160.60">
    <property type="entry name" value="Classic Zinc Finger"/>
    <property type="match status" value="1"/>
</dbReference>
<organism evidence="4 5">
    <name type="scientific">Thielaviopsis punctulata</name>
    <dbReference type="NCBI Taxonomy" id="72032"/>
    <lineage>
        <taxon>Eukaryota</taxon>
        <taxon>Fungi</taxon>
        <taxon>Dikarya</taxon>
        <taxon>Ascomycota</taxon>
        <taxon>Pezizomycotina</taxon>
        <taxon>Sordariomycetes</taxon>
        <taxon>Hypocreomycetidae</taxon>
        <taxon>Microascales</taxon>
        <taxon>Ceratocystidaceae</taxon>
        <taxon>Thielaviopsis</taxon>
    </lineage>
</organism>
<evidence type="ECO:0000256" key="2">
    <source>
        <dbReference type="SAM" id="MobiDB-lite"/>
    </source>
</evidence>
<accession>A0A0F4ZDA8</accession>
<name>A0A0F4ZDA8_9PEZI</name>
<proteinExistence type="predicted"/>
<dbReference type="PROSITE" id="PS50157">
    <property type="entry name" value="ZINC_FINGER_C2H2_2"/>
    <property type="match status" value="1"/>
</dbReference>